<dbReference type="Gene3D" id="2.60.210.10">
    <property type="entry name" value="Apoptosis, Tumor Necrosis Factor Receptor Associated Protein 2, Chain A"/>
    <property type="match status" value="1"/>
</dbReference>
<dbReference type="Pfam" id="PF00651">
    <property type="entry name" value="BTB"/>
    <property type="match status" value="1"/>
</dbReference>
<evidence type="ECO:0000256" key="2">
    <source>
        <dbReference type="ARBA" id="ARBA00010846"/>
    </source>
</evidence>
<dbReference type="InterPro" id="IPR056423">
    <property type="entry name" value="BACK_BPM_SPOP"/>
</dbReference>
<dbReference type="AlphaFoldDB" id="A0A0E0M7U4"/>
<dbReference type="Gene3D" id="3.30.710.10">
    <property type="entry name" value="Potassium Channel Kv1.1, Chain A"/>
    <property type="match status" value="1"/>
</dbReference>
<name>A0A0E0M7U4_ORYPU</name>
<protein>
    <recommendedName>
        <fullName evidence="7">BTB domain-containing protein</fullName>
    </recommendedName>
</protein>
<feature type="domain" description="BTB" evidence="3">
    <location>
        <begin position="205"/>
        <end position="272"/>
    </location>
</feature>
<evidence type="ECO:0000256" key="1">
    <source>
        <dbReference type="ARBA" id="ARBA00004906"/>
    </source>
</evidence>
<dbReference type="GO" id="GO:0016567">
    <property type="term" value="P:protein ubiquitination"/>
    <property type="evidence" value="ECO:0007669"/>
    <property type="project" value="InterPro"/>
</dbReference>
<dbReference type="Gene3D" id="1.25.40.420">
    <property type="match status" value="1"/>
</dbReference>
<reference evidence="5" key="1">
    <citation type="submission" date="2015-04" db="UniProtKB">
        <authorList>
            <consortium name="EnsemblPlants"/>
        </authorList>
    </citation>
    <scope>IDENTIFICATION</scope>
</reference>
<dbReference type="Pfam" id="PF24570">
    <property type="entry name" value="BACK_BPM_SPOP"/>
    <property type="match status" value="1"/>
</dbReference>
<dbReference type="STRING" id="4537.A0A0E0M7U4"/>
<reference evidence="5" key="2">
    <citation type="submission" date="2018-05" db="EMBL/GenBank/DDBJ databases">
        <title>OpunRS2 (Oryza punctata Reference Sequence Version 2).</title>
        <authorList>
            <person name="Zhang J."/>
            <person name="Kudrna D."/>
            <person name="Lee S."/>
            <person name="Talag J."/>
            <person name="Welchert J."/>
            <person name="Wing R.A."/>
        </authorList>
    </citation>
    <scope>NUCLEOTIDE SEQUENCE [LARGE SCALE GENOMIC DNA]</scope>
</reference>
<feature type="domain" description="MATH" evidence="4">
    <location>
        <begin position="23"/>
        <end position="165"/>
    </location>
</feature>
<keyword evidence="6" id="KW-1185">Reference proteome</keyword>
<dbReference type="InterPro" id="IPR002083">
    <property type="entry name" value="MATH/TRAF_dom"/>
</dbReference>
<dbReference type="eggNOG" id="KOG1987">
    <property type="taxonomic scope" value="Eukaryota"/>
</dbReference>
<evidence type="ECO:0000313" key="6">
    <source>
        <dbReference type="Proteomes" id="UP000026962"/>
    </source>
</evidence>
<proteinExistence type="inferred from homology"/>
<sequence>MSSSTGGGVPSRSSSAIMVSTVRGYHLLKIDGYSRTKKVLRFGEFTRSCSFRVGIHSWHIRYYPNGSSYTVREYADGSRDADSVSLFVVLESDEYVTGVQETAEVRLSLLDHAGEPVPEYVRTETAALSSSSNSRIFLSCNLIESEVLEASEHLANDRFTVRCDIALMKAPSAVADPPAAMVDVAVPLPELNRDMEALLQSEEGADVTFEVGGESFAAHRCVLAARSSVFRAELFGAMKESTGGKARVDGVEARAFKALLHFIYTDTVQEFDGKEEISMAQHLLVAADRYNLERLKLICEDKLCKRIDVSSAATTLALAEQHHCPSLKKACMDFLYSPGNLKAVEATDGFEHLARSCPVILRELIAKLVAL</sequence>
<dbReference type="PROSITE" id="PS50097">
    <property type="entry name" value="BTB"/>
    <property type="match status" value="1"/>
</dbReference>
<dbReference type="Gramene" id="OPUNC10G09080.1">
    <property type="protein sequence ID" value="OPUNC10G09080.1"/>
    <property type="gene ID" value="OPUNC10G09080"/>
</dbReference>
<comment type="pathway">
    <text evidence="1">Protein modification; protein ubiquitination.</text>
</comment>
<dbReference type="EnsemblPlants" id="OPUNC10G09080.1">
    <property type="protein sequence ID" value="OPUNC10G09080.1"/>
    <property type="gene ID" value="OPUNC10G09080"/>
</dbReference>
<dbReference type="PANTHER" id="PTHR26379:SF187">
    <property type="entry name" value="OS07G0655300 PROTEIN"/>
    <property type="match status" value="1"/>
</dbReference>
<evidence type="ECO:0008006" key="7">
    <source>
        <dbReference type="Google" id="ProtNLM"/>
    </source>
</evidence>
<dbReference type="PROSITE" id="PS50144">
    <property type="entry name" value="MATH"/>
    <property type="match status" value="1"/>
</dbReference>
<dbReference type="SUPFAM" id="SSF54695">
    <property type="entry name" value="POZ domain"/>
    <property type="match status" value="1"/>
</dbReference>
<dbReference type="CDD" id="cd18280">
    <property type="entry name" value="BTB_POZ_BPM_plant"/>
    <property type="match status" value="1"/>
</dbReference>
<dbReference type="HOGENOM" id="CLU_004253_2_0_1"/>
<dbReference type="InterPro" id="IPR000210">
    <property type="entry name" value="BTB/POZ_dom"/>
</dbReference>
<dbReference type="Pfam" id="PF22486">
    <property type="entry name" value="MATH_2"/>
    <property type="match status" value="1"/>
</dbReference>
<evidence type="ECO:0000313" key="5">
    <source>
        <dbReference type="EnsemblPlants" id="OPUNC10G09080.1"/>
    </source>
</evidence>
<evidence type="ECO:0000259" key="3">
    <source>
        <dbReference type="PROSITE" id="PS50097"/>
    </source>
</evidence>
<accession>A0A0E0M7U4</accession>
<dbReference type="Proteomes" id="UP000026962">
    <property type="component" value="Chromosome 10"/>
</dbReference>
<organism evidence="5">
    <name type="scientific">Oryza punctata</name>
    <name type="common">Red rice</name>
    <dbReference type="NCBI Taxonomy" id="4537"/>
    <lineage>
        <taxon>Eukaryota</taxon>
        <taxon>Viridiplantae</taxon>
        <taxon>Streptophyta</taxon>
        <taxon>Embryophyta</taxon>
        <taxon>Tracheophyta</taxon>
        <taxon>Spermatophyta</taxon>
        <taxon>Magnoliopsida</taxon>
        <taxon>Liliopsida</taxon>
        <taxon>Poales</taxon>
        <taxon>Poaceae</taxon>
        <taxon>BOP clade</taxon>
        <taxon>Oryzoideae</taxon>
        <taxon>Oryzeae</taxon>
        <taxon>Oryzinae</taxon>
        <taxon>Oryza</taxon>
    </lineage>
</organism>
<dbReference type="InterPro" id="IPR011333">
    <property type="entry name" value="SKP1/BTB/POZ_sf"/>
</dbReference>
<dbReference type="PANTHER" id="PTHR26379">
    <property type="entry name" value="BTB/POZ AND MATH DOMAIN-CONTAINING PROTEIN 1"/>
    <property type="match status" value="1"/>
</dbReference>
<dbReference type="CDD" id="cd00121">
    <property type="entry name" value="MATH"/>
    <property type="match status" value="1"/>
</dbReference>
<dbReference type="InterPro" id="IPR008974">
    <property type="entry name" value="TRAF-like"/>
</dbReference>
<dbReference type="SUPFAM" id="SSF49599">
    <property type="entry name" value="TRAF domain-like"/>
    <property type="match status" value="1"/>
</dbReference>
<evidence type="ECO:0000259" key="4">
    <source>
        <dbReference type="PROSITE" id="PS50144"/>
    </source>
</evidence>
<dbReference type="OMA" id="PNFIERE"/>
<comment type="similarity">
    <text evidence="2">Belongs to the Tdpoz family.</text>
</comment>
<dbReference type="InterPro" id="IPR045005">
    <property type="entry name" value="BPM1-6"/>
</dbReference>
<dbReference type="SMART" id="SM00225">
    <property type="entry name" value="BTB"/>
    <property type="match status" value="1"/>
</dbReference>